<gene>
    <name evidence="1" type="ORF">PGO_004580</name>
</gene>
<dbReference type="AlphaFoldDB" id="A0A1Y1JUE8"/>
<dbReference type="Proteomes" id="UP000195521">
    <property type="component" value="Unassembled WGS sequence"/>
</dbReference>
<feature type="non-terminal residue" evidence="1">
    <location>
        <position position="248"/>
    </location>
</feature>
<keyword evidence="2" id="KW-1185">Reference proteome</keyword>
<evidence type="ECO:0000313" key="2">
    <source>
        <dbReference type="Proteomes" id="UP000195521"/>
    </source>
</evidence>
<dbReference type="GeneID" id="39745525"/>
<protein>
    <submittedName>
        <fullName evidence="1">Variable surface protein</fullName>
    </submittedName>
</protein>
<proteinExistence type="predicted"/>
<dbReference type="EMBL" id="BDQF01000679">
    <property type="protein sequence ID" value="GAW84717.1"/>
    <property type="molecule type" value="Genomic_DNA"/>
</dbReference>
<dbReference type="RefSeq" id="XP_028547306.1">
    <property type="nucleotide sequence ID" value="XM_028691505.1"/>
</dbReference>
<organism evidence="1 2">
    <name type="scientific">Plasmodium gonderi</name>
    <dbReference type="NCBI Taxonomy" id="77519"/>
    <lineage>
        <taxon>Eukaryota</taxon>
        <taxon>Sar</taxon>
        <taxon>Alveolata</taxon>
        <taxon>Apicomplexa</taxon>
        <taxon>Aconoidasida</taxon>
        <taxon>Haemosporida</taxon>
        <taxon>Plasmodiidae</taxon>
        <taxon>Plasmodium</taxon>
        <taxon>Plasmodium (Plasmodium)</taxon>
    </lineage>
</organism>
<accession>A0A1Y1JUE8</accession>
<comment type="caution">
    <text evidence="1">The sequence shown here is derived from an EMBL/GenBank/DDBJ whole genome shotgun (WGS) entry which is preliminary data.</text>
</comment>
<name>A0A1Y1JUE8_PLAGO</name>
<evidence type="ECO:0000313" key="1">
    <source>
        <dbReference type="EMBL" id="GAW84717.1"/>
    </source>
</evidence>
<reference evidence="2" key="1">
    <citation type="submission" date="2017-04" db="EMBL/GenBank/DDBJ databases">
        <title>Plasmodium gonderi genome.</title>
        <authorList>
            <person name="Arisue N."/>
            <person name="Honma H."/>
            <person name="Kawai S."/>
            <person name="Tougan T."/>
            <person name="Tanabe K."/>
            <person name="Horii T."/>
        </authorList>
    </citation>
    <scope>NUCLEOTIDE SEQUENCE [LARGE SCALE GENOMIC DNA]</scope>
    <source>
        <strain evidence="2">ATCC 30045</strain>
    </source>
</reference>
<sequence length="248" mass="29202">MIDNNSVNQSLYFYSNFKNIFTNYEDGYKVIQSIYSNRNGHGMLGYYVHTFCWGFIRKIKETNGGIINGFLTPCMQIGRYLYYIQILDDLIDKIPNCIFFCYKLRNELVKYFDDTKVIEDLYKNYEDFPDNKPKDFETFIQVCPKFADYPDNFEKYMNFLINCKYVENSNFKNMLEDIKNSYYEKCPKDIINLVTSVMVTETRDISDKSTIENRNNIGGTNTKGVPNEETTALRMKLPVTDTMTETIT</sequence>